<evidence type="ECO:0000313" key="2">
    <source>
        <dbReference type="EMBL" id="KAL2917850.1"/>
    </source>
</evidence>
<feature type="compositionally biased region" description="Basic and acidic residues" evidence="1">
    <location>
        <begin position="458"/>
        <end position="482"/>
    </location>
</feature>
<name>A0ABR4NEB8_9FUNG</name>
<dbReference type="Proteomes" id="UP001527925">
    <property type="component" value="Unassembled WGS sequence"/>
</dbReference>
<dbReference type="InterPro" id="IPR011990">
    <property type="entry name" value="TPR-like_helical_dom_sf"/>
</dbReference>
<comment type="caution">
    <text evidence="2">The sequence shown here is derived from an EMBL/GenBank/DDBJ whole genome shotgun (WGS) entry which is preliminary data.</text>
</comment>
<evidence type="ECO:0000256" key="1">
    <source>
        <dbReference type="SAM" id="MobiDB-lite"/>
    </source>
</evidence>
<keyword evidence="3" id="KW-1185">Reference proteome</keyword>
<gene>
    <name evidence="2" type="ORF">HK105_202723</name>
</gene>
<protein>
    <recommendedName>
        <fullName evidence="4">Pentatricopeptide repeat-containing protein</fullName>
    </recommendedName>
</protein>
<organism evidence="2 3">
    <name type="scientific">Polyrhizophydium stewartii</name>
    <dbReference type="NCBI Taxonomy" id="2732419"/>
    <lineage>
        <taxon>Eukaryota</taxon>
        <taxon>Fungi</taxon>
        <taxon>Fungi incertae sedis</taxon>
        <taxon>Chytridiomycota</taxon>
        <taxon>Chytridiomycota incertae sedis</taxon>
        <taxon>Chytridiomycetes</taxon>
        <taxon>Rhizophydiales</taxon>
        <taxon>Rhizophydiales incertae sedis</taxon>
        <taxon>Polyrhizophydium</taxon>
    </lineage>
</organism>
<dbReference type="Gene3D" id="1.25.40.10">
    <property type="entry name" value="Tetratricopeptide repeat domain"/>
    <property type="match status" value="1"/>
</dbReference>
<evidence type="ECO:0008006" key="4">
    <source>
        <dbReference type="Google" id="ProtNLM"/>
    </source>
</evidence>
<proteinExistence type="predicted"/>
<sequence>MLAGTNPQQLSPLSPNHFAAIMGFMAEDPSLPHHDRYPKRNLYAAAVFQQLQKAGVPANATAFRHLINCHAQAGHMPFVRACIQRMQAAGFSVGSPAVEVLVARTLIVAGNVKEGVHLHKKAAASMPDEQGWDELVQSYAYGRHIFAMEKLIREGVAIGFQLSTSALCAITSACVATRYNKALPTYMDIAKERGVNFPTSWTVARMHASRTAGDDREVIRIFNAEVMRLKNITPEMYSLAIQAYARLGEHDNAWSTLAVAVTKIRSFSNLAAFNALATMGPGITSAADVATLEDTLSRLGISRDYALPHFLSSTALTQPLAALWISQAVLTTPSRPAKSIFVRLIIFGIVHGHIEPAARLVAAMPIERQSETLLALNCLGRAIQHDSPLLDDLKRVYSEAMGEERLAALLKEAADFVTVLEESDMQSKQGADGAITLPAIVPIHSARFTTGTSPPAHEPVDPSDAHREPRDSAQSRINDDAE</sequence>
<accession>A0ABR4NEB8</accession>
<dbReference type="EMBL" id="JADGIZ020000009">
    <property type="protein sequence ID" value="KAL2917850.1"/>
    <property type="molecule type" value="Genomic_DNA"/>
</dbReference>
<feature type="region of interest" description="Disordered" evidence="1">
    <location>
        <begin position="447"/>
        <end position="482"/>
    </location>
</feature>
<reference evidence="2 3" key="1">
    <citation type="submission" date="2023-09" db="EMBL/GenBank/DDBJ databases">
        <title>Pangenome analysis of Batrachochytrium dendrobatidis and related Chytrids.</title>
        <authorList>
            <person name="Yacoub M.N."/>
            <person name="Stajich J.E."/>
            <person name="James T.Y."/>
        </authorList>
    </citation>
    <scope>NUCLEOTIDE SEQUENCE [LARGE SCALE GENOMIC DNA]</scope>
    <source>
        <strain evidence="2 3">JEL0888</strain>
    </source>
</reference>
<evidence type="ECO:0000313" key="3">
    <source>
        <dbReference type="Proteomes" id="UP001527925"/>
    </source>
</evidence>